<reference evidence="10" key="3">
    <citation type="submission" date="2025-09" db="UniProtKB">
        <authorList>
            <consortium name="Ensembl"/>
        </authorList>
    </citation>
    <scope>IDENTIFICATION</scope>
</reference>
<dbReference type="InterPro" id="IPR036871">
    <property type="entry name" value="PX_dom_sf"/>
</dbReference>
<dbReference type="SMART" id="SM00312">
    <property type="entry name" value="PX"/>
    <property type="match status" value="1"/>
</dbReference>
<feature type="domain" description="PX" evidence="9">
    <location>
        <begin position="4"/>
        <end position="125"/>
    </location>
</feature>
<organism evidence="10 11">
    <name type="scientific">Takifugu rubripes</name>
    <name type="common">Japanese pufferfish</name>
    <name type="synonym">Fugu rubripes</name>
    <dbReference type="NCBI Taxonomy" id="31033"/>
    <lineage>
        <taxon>Eukaryota</taxon>
        <taxon>Metazoa</taxon>
        <taxon>Chordata</taxon>
        <taxon>Craniata</taxon>
        <taxon>Vertebrata</taxon>
        <taxon>Euteleostomi</taxon>
        <taxon>Actinopterygii</taxon>
        <taxon>Neopterygii</taxon>
        <taxon>Teleostei</taxon>
        <taxon>Neoteleostei</taxon>
        <taxon>Acanthomorphata</taxon>
        <taxon>Eupercaria</taxon>
        <taxon>Tetraodontiformes</taxon>
        <taxon>Tetradontoidea</taxon>
        <taxon>Tetraodontidae</taxon>
        <taxon>Takifugu</taxon>
    </lineage>
</organism>
<dbReference type="GO" id="GO:0042554">
    <property type="term" value="P:superoxide anion generation"/>
    <property type="evidence" value="ECO:0007669"/>
    <property type="project" value="TreeGrafter"/>
</dbReference>
<dbReference type="SUPFAM" id="SSF64268">
    <property type="entry name" value="PX domain"/>
    <property type="match status" value="1"/>
</dbReference>
<dbReference type="PROSITE" id="PS50195">
    <property type="entry name" value="PX"/>
    <property type="match status" value="1"/>
</dbReference>
<dbReference type="GO" id="GO:0043020">
    <property type="term" value="C:NADPH oxidase complex"/>
    <property type="evidence" value="ECO:0007669"/>
    <property type="project" value="TreeGrafter"/>
</dbReference>
<keyword evidence="11" id="KW-1185">Reference proteome</keyword>
<dbReference type="Gene3D" id="2.30.30.40">
    <property type="entry name" value="SH3 Domains"/>
    <property type="match status" value="2"/>
</dbReference>
<evidence type="ECO:0000313" key="10">
    <source>
        <dbReference type="Ensembl" id="ENSTRUP00000065669.1"/>
    </source>
</evidence>
<dbReference type="SUPFAM" id="SSF50044">
    <property type="entry name" value="SH3-domain"/>
    <property type="match status" value="2"/>
</dbReference>
<dbReference type="PANTHER" id="PTHR15706">
    <property type="entry name" value="SH3 MULTIPLE DOMAIN"/>
    <property type="match status" value="1"/>
</dbReference>
<dbReference type="PRINTS" id="PR00498">
    <property type="entry name" value="P47PHOX"/>
</dbReference>
<dbReference type="GO" id="GO:0035091">
    <property type="term" value="F:phosphatidylinositol binding"/>
    <property type="evidence" value="ECO:0007669"/>
    <property type="project" value="InterPro"/>
</dbReference>
<dbReference type="Ensembl" id="ENSTRUT00000062293.1">
    <property type="protein sequence ID" value="ENSTRUP00000065669.1"/>
    <property type="gene ID" value="ENSTRUG00000000592.3"/>
</dbReference>
<evidence type="ECO:0000256" key="7">
    <source>
        <dbReference type="SAM" id="MobiDB-lite"/>
    </source>
</evidence>
<dbReference type="InterPro" id="IPR032136">
    <property type="entry name" value="NCF1_PBR/AIR"/>
</dbReference>
<dbReference type="Pfam" id="PF00018">
    <property type="entry name" value="SH3_1"/>
    <property type="match status" value="1"/>
</dbReference>
<dbReference type="GO" id="GO:0045730">
    <property type="term" value="P:respiratory burst"/>
    <property type="evidence" value="ECO:0007669"/>
    <property type="project" value="TreeGrafter"/>
</dbReference>
<proteinExistence type="predicted"/>
<evidence type="ECO:0000256" key="1">
    <source>
        <dbReference type="ARBA" id="ARBA00004496"/>
    </source>
</evidence>
<dbReference type="Pfam" id="PF00787">
    <property type="entry name" value="PX"/>
    <property type="match status" value="1"/>
</dbReference>
<dbReference type="FunFam" id="2.30.30.40:FF:000121">
    <property type="entry name" value="Neutrophil cytosol factor 1"/>
    <property type="match status" value="1"/>
</dbReference>
<reference evidence="10 11" key="1">
    <citation type="journal article" date="2011" name="Genome Biol. Evol.">
        <title>Integration of the genetic map and genome assembly of fugu facilitates insights into distinct features of genome evolution in teleosts and mammals.</title>
        <authorList>
            <person name="Kai W."/>
            <person name="Kikuchi K."/>
            <person name="Tohari S."/>
            <person name="Chew A.K."/>
            <person name="Tay A."/>
            <person name="Fujiwara A."/>
            <person name="Hosoya S."/>
            <person name="Suetake H."/>
            <person name="Naruse K."/>
            <person name="Brenner S."/>
            <person name="Suzuki Y."/>
            <person name="Venkatesh B."/>
        </authorList>
    </citation>
    <scope>NUCLEOTIDE SEQUENCE [LARGE SCALE GENOMIC DNA]</scope>
</reference>
<feature type="domain" description="SH3" evidence="8">
    <location>
        <begin position="198"/>
        <end position="257"/>
    </location>
</feature>
<dbReference type="Pfam" id="PF07653">
    <property type="entry name" value="SH3_2"/>
    <property type="match status" value="1"/>
</dbReference>
<evidence type="ECO:0000256" key="3">
    <source>
        <dbReference type="ARBA" id="ARBA00022490"/>
    </source>
</evidence>
<feature type="compositionally biased region" description="Polar residues" evidence="7">
    <location>
        <begin position="335"/>
        <end position="347"/>
    </location>
</feature>
<reference evidence="10" key="2">
    <citation type="submission" date="2025-08" db="UniProtKB">
        <authorList>
            <consortium name="Ensembl"/>
        </authorList>
    </citation>
    <scope>IDENTIFICATION</scope>
</reference>
<dbReference type="PANTHER" id="PTHR15706:SF6">
    <property type="entry name" value="NEUTROPHIL CYTOSOL FACTOR 1-RELATED"/>
    <property type="match status" value="1"/>
</dbReference>
<dbReference type="FunFam" id="3.30.1520.10:FF:000023">
    <property type="entry name" value="Neutrophil cytosol factor 1"/>
    <property type="match status" value="1"/>
</dbReference>
<dbReference type="GeneTree" id="ENSGT00940000160014"/>
<dbReference type="PROSITE" id="PS50002">
    <property type="entry name" value="SH3"/>
    <property type="match status" value="1"/>
</dbReference>
<dbReference type="SMART" id="SM00326">
    <property type="entry name" value="SH3"/>
    <property type="match status" value="1"/>
</dbReference>
<gene>
    <name evidence="10" type="primary">ncf1</name>
</gene>
<evidence type="ECO:0000256" key="6">
    <source>
        <dbReference type="PROSITE-ProRule" id="PRU00192"/>
    </source>
</evidence>
<dbReference type="Proteomes" id="UP000005226">
    <property type="component" value="Chromosome 15"/>
</dbReference>
<protein>
    <submittedName>
        <fullName evidence="10">Neutrophil cytosolic factor 1</fullName>
    </submittedName>
</protein>
<dbReference type="InterPro" id="IPR035757">
    <property type="entry name" value="NCF1_SH3_2"/>
</dbReference>
<dbReference type="Pfam" id="PF08944">
    <property type="entry name" value="p47_phox_C"/>
    <property type="match status" value="1"/>
</dbReference>
<keyword evidence="5" id="KW-0677">Repeat</keyword>
<dbReference type="InterPro" id="IPR001655">
    <property type="entry name" value="P47PHOX"/>
</dbReference>
<dbReference type="InterPro" id="IPR001452">
    <property type="entry name" value="SH3_domain"/>
</dbReference>
<dbReference type="AlphaFoldDB" id="A0A674MWV6"/>
<dbReference type="InterPro" id="IPR051228">
    <property type="entry name" value="NADPH_Oxidase/PX-Domain"/>
</dbReference>
<keyword evidence="2 6" id="KW-0728">SH3 domain</keyword>
<evidence type="ECO:0000313" key="11">
    <source>
        <dbReference type="Proteomes" id="UP000005226"/>
    </source>
</evidence>
<name>A0A674MWV6_TAKRU</name>
<evidence type="ECO:0000259" key="9">
    <source>
        <dbReference type="PROSITE" id="PS50195"/>
    </source>
</evidence>
<keyword evidence="4" id="KW-0597">Phosphoprotein</keyword>
<dbReference type="Gene3D" id="3.30.1520.10">
    <property type="entry name" value="Phox-like domain"/>
    <property type="match status" value="1"/>
</dbReference>
<evidence type="ECO:0000256" key="5">
    <source>
        <dbReference type="ARBA" id="ARBA00022737"/>
    </source>
</evidence>
<dbReference type="InterPro" id="IPR015039">
    <property type="entry name" value="NCF1_C"/>
</dbReference>
<evidence type="ECO:0000256" key="4">
    <source>
        <dbReference type="ARBA" id="ARBA00022553"/>
    </source>
</evidence>
<keyword evidence="3" id="KW-0963">Cytoplasm</keyword>
<evidence type="ECO:0000259" key="8">
    <source>
        <dbReference type="PROSITE" id="PS50002"/>
    </source>
</evidence>
<feature type="compositionally biased region" description="Basic residues" evidence="7">
    <location>
        <begin position="273"/>
        <end position="292"/>
    </location>
</feature>
<dbReference type="Pfam" id="PF16621">
    <property type="entry name" value="NCF1_PBR_AIR"/>
    <property type="match status" value="1"/>
</dbReference>
<comment type="subcellular location">
    <subcellularLocation>
        <location evidence="1">Cytoplasm</location>
    </subcellularLocation>
</comment>
<dbReference type="InterPro" id="IPR036028">
    <property type="entry name" value="SH3-like_dom_sf"/>
</dbReference>
<sequence length="400" mass="46144">MAETYVRHVQLLGFEKRFFPSQHYVYMLLVKWSDLTEKLIYRTYPEIYTFHKSLKEMFPIEAGKIEKRDRIIPSLSAPPWLDSQKSTETRQTTLSDYCHSLVNLPPHISRCTHLTGFFTVRPEDENPPSPNILKRNETFVVSKDLARGNVSEISGPIILDMYRAIADYTKTTKYEINLHAGDQVEIVEKNQNVFWSVSIGELYITIKAYKAEQEDEITLDLGESIEVIHKLLDGWWVVRKGEQMGYFPSMFLQKANKREQSESSRANVQGHKPPPRRSTIRNAKSIHNKSRQRLSQDTYRRNSRRYLQQKGGQLVKPDPYPRNVAKSPLRERRNQGNIPEESSTISENEGKREAPVIPPRPSPELILQRCSDNTRKKISIHKSSSASTSNLLCSVKVSTV</sequence>
<evidence type="ECO:0000256" key="2">
    <source>
        <dbReference type="ARBA" id="ARBA00022443"/>
    </source>
</evidence>
<dbReference type="CDD" id="cd12022">
    <property type="entry name" value="SH3_p47phox_2"/>
    <property type="match status" value="1"/>
</dbReference>
<dbReference type="GO" id="GO:0016176">
    <property type="term" value="F:superoxide-generating NADPH oxidase activator activity"/>
    <property type="evidence" value="ECO:0007669"/>
    <property type="project" value="InterPro"/>
</dbReference>
<dbReference type="GO" id="GO:0005737">
    <property type="term" value="C:cytoplasm"/>
    <property type="evidence" value="ECO:0007669"/>
    <property type="project" value="UniProtKB-SubCell"/>
</dbReference>
<feature type="region of interest" description="Disordered" evidence="7">
    <location>
        <begin position="257"/>
        <end position="364"/>
    </location>
</feature>
<accession>A0A674MWV6</accession>
<dbReference type="InterPro" id="IPR001683">
    <property type="entry name" value="PX_dom"/>
</dbReference>